<feature type="transmembrane region" description="Helical" evidence="7">
    <location>
        <begin position="265"/>
        <end position="285"/>
    </location>
</feature>
<comment type="similarity">
    <text evidence="2">Belongs to the patched family.</text>
</comment>
<evidence type="ECO:0000256" key="4">
    <source>
        <dbReference type="ARBA" id="ARBA00022989"/>
    </source>
</evidence>
<keyword evidence="5 7" id="KW-0472">Membrane</keyword>
<feature type="transmembrane region" description="Helical" evidence="7">
    <location>
        <begin position="812"/>
        <end position="833"/>
    </location>
</feature>
<name>A0ABY6L6C1_9ARAC</name>
<feature type="transmembrane region" description="Helical" evidence="7">
    <location>
        <begin position="509"/>
        <end position="529"/>
    </location>
</feature>
<keyword evidence="10" id="KW-1185">Reference proteome</keyword>
<dbReference type="InterPro" id="IPR051697">
    <property type="entry name" value="Patched_domain-protein"/>
</dbReference>
<reference evidence="9 10" key="1">
    <citation type="submission" date="2022-01" db="EMBL/GenBank/DDBJ databases">
        <title>A chromosomal length assembly of Cordylochernes scorpioides.</title>
        <authorList>
            <person name="Zeh D."/>
            <person name="Zeh J."/>
        </authorList>
    </citation>
    <scope>NUCLEOTIDE SEQUENCE [LARGE SCALE GENOMIC DNA]</scope>
    <source>
        <strain evidence="9">IN4F17</strain>
        <tissue evidence="9">Whole Body</tissue>
    </source>
</reference>
<gene>
    <name evidence="9" type="ORF">LAZ67_14001113</name>
</gene>
<keyword evidence="4 7" id="KW-1133">Transmembrane helix</keyword>
<proteinExistence type="inferred from homology"/>
<feature type="transmembrane region" description="Helical" evidence="7">
    <location>
        <begin position="31"/>
        <end position="49"/>
    </location>
</feature>
<comment type="subcellular location">
    <subcellularLocation>
        <location evidence="1">Membrane</location>
        <topology evidence="1">Multi-pass membrane protein</topology>
    </subcellularLocation>
</comment>
<dbReference type="SUPFAM" id="SSF82866">
    <property type="entry name" value="Multidrug efflux transporter AcrB transmembrane domain"/>
    <property type="match status" value="2"/>
</dbReference>
<keyword evidence="3 7" id="KW-0812">Transmembrane</keyword>
<accession>A0ABY6L6C1</accession>
<dbReference type="PANTHER" id="PTHR10796:SF92">
    <property type="entry name" value="PATCHED-RELATED, ISOFORM A"/>
    <property type="match status" value="1"/>
</dbReference>
<feature type="domain" description="SSD" evidence="8">
    <location>
        <begin position="268"/>
        <end position="437"/>
    </location>
</feature>
<evidence type="ECO:0000256" key="5">
    <source>
        <dbReference type="ARBA" id="ARBA00023136"/>
    </source>
</evidence>
<evidence type="ECO:0000256" key="6">
    <source>
        <dbReference type="ARBA" id="ARBA00023180"/>
    </source>
</evidence>
<feature type="transmembrane region" description="Helical" evidence="7">
    <location>
        <begin position="718"/>
        <end position="737"/>
    </location>
</feature>
<dbReference type="InterPro" id="IPR000731">
    <property type="entry name" value="SSD"/>
</dbReference>
<evidence type="ECO:0000313" key="9">
    <source>
        <dbReference type="EMBL" id="UYV76553.1"/>
    </source>
</evidence>
<feature type="transmembrane region" description="Helical" evidence="7">
    <location>
        <begin position="845"/>
        <end position="869"/>
    </location>
</feature>
<evidence type="ECO:0000259" key="8">
    <source>
        <dbReference type="PROSITE" id="PS50156"/>
    </source>
</evidence>
<dbReference type="Pfam" id="PF02460">
    <property type="entry name" value="Patched"/>
    <property type="match status" value="1"/>
</dbReference>
<dbReference type="Gene3D" id="1.20.1640.10">
    <property type="entry name" value="Multidrug efflux transporter AcrB transmembrane domain"/>
    <property type="match status" value="2"/>
</dbReference>
<feature type="transmembrane region" description="Helical" evidence="7">
    <location>
        <begin position="742"/>
        <end position="764"/>
    </location>
</feature>
<dbReference type="EMBL" id="CP092876">
    <property type="protein sequence ID" value="UYV76553.1"/>
    <property type="molecule type" value="Genomic_DNA"/>
</dbReference>
<evidence type="ECO:0000256" key="1">
    <source>
        <dbReference type="ARBA" id="ARBA00004141"/>
    </source>
</evidence>
<evidence type="ECO:0000256" key="3">
    <source>
        <dbReference type="ARBA" id="ARBA00022692"/>
    </source>
</evidence>
<feature type="transmembrane region" description="Helical" evidence="7">
    <location>
        <begin position="770"/>
        <end position="791"/>
    </location>
</feature>
<sequence length="903" mass="102573">MNCQCLKNFSVERILVKHLGKLGYCVGRKPWHFILGTLIAFGLLSFGLLRQNFKVKTFDLVVPYGSAAMDALDRVEELFGRKNCINFDFGRSTRIDRFARVFIEPKDGGNVLRSDIFREILDFDQTINNITIFYKGKYLQYKDMCAKQDGKCLENNILKFAYKINDIEAGTYKLKYPLMYDSTTLKITFMPLDLGGVTRVEGNIVQSAKAISLFYILNFDDPKMEERNELWELAFLDLLERLKFDNITISYLTSESLSWEGTKSVFKLLPAFTIASIGTLLFSVVSNMTRDCVTSKPWFAVLGLCVALFANGAAFGFCQIVGIPCFAFNITVASLVIDGALTGCAMVCPGIAMDDMFVLLAAWRLTNPQDDVAKRMQKTYEMVGLAVTITSLTNGLAFLIGANTPFLITYMFCSYAFAAVMACYISALTFGGAVLALSGRVEARGLSAYDCRTPAIPWSQVADRNFLVKLFYSRGPHFDQSDSSLKLTATTKFFKTTFSRMTLSKTGSFLIIIVYILYMFISYTGSYSFQVNVTEKELGEDDSYISKFWENFYGTFQEYSQRVQIIVDQELDYSDPYTQKQLEAAFSGCENSTWIAESSLNEIWLRNFLYFTNTFKLMIAYRGFDMNKEEDFIFVLKNYFLTLPVYKRFKNDIVFNENGTKIIASRYFYALKRVTSSKQAAESIYWLKAYLEGQPIKLFGFNLLYPYMDHIIMLEKTTTQSIIIATVIMMIVSLILVHDLLFIFLTTYSIISVEIGIVGFMGFFDIPLGTITMVMLIVSIGFSIDITAHVVCAFKESKAVKSEDRIKEAFSYIGYPIIQGYVTSFLGSTSLYFASSRMKIMLFKIFVLVISFAIFHGLFVLPVIIRLIYFIMNKIKNCGSSSDVKLKKNIEENNIQPLMKIKP</sequence>
<protein>
    <submittedName>
        <fullName evidence="9">Daf-6</fullName>
    </submittedName>
</protein>
<keyword evidence="6" id="KW-0325">Glycoprotein</keyword>
<dbReference type="Proteomes" id="UP001235939">
    <property type="component" value="Chromosome 14"/>
</dbReference>
<evidence type="ECO:0000313" key="10">
    <source>
        <dbReference type="Proteomes" id="UP001235939"/>
    </source>
</evidence>
<evidence type="ECO:0000256" key="7">
    <source>
        <dbReference type="SAM" id="Phobius"/>
    </source>
</evidence>
<dbReference type="PROSITE" id="PS50156">
    <property type="entry name" value="SSD"/>
    <property type="match status" value="1"/>
</dbReference>
<feature type="transmembrane region" description="Helical" evidence="7">
    <location>
        <begin position="383"/>
        <end position="402"/>
    </location>
</feature>
<dbReference type="InterPro" id="IPR003392">
    <property type="entry name" value="PTHD_SSD"/>
</dbReference>
<evidence type="ECO:0000256" key="2">
    <source>
        <dbReference type="ARBA" id="ARBA00005585"/>
    </source>
</evidence>
<dbReference type="PANTHER" id="PTHR10796">
    <property type="entry name" value="PATCHED-RELATED"/>
    <property type="match status" value="1"/>
</dbReference>
<feature type="transmembrane region" description="Helical" evidence="7">
    <location>
        <begin position="408"/>
        <end position="437"/>
    </location>
</feature>
<feature type="transmembrane region" description="Helical" evidence="7">
    <location>
        <begin position="297"/>
        <end position="318"/>
    </location>
</feature>
<organism evidence="9 10">
    <name type="scientific">Cordylochernes scorpioides</name>
    <dbReference type="NCBI Taxonomy" id="51811"/>
    <lineage>
        <taxon>Eukaryota</taxon>
        <taxon>Metazoa</taxon>
        <taxon>Ecdysozoa</taxon>
        <taxon>Arthropoda</taxon>
        <taxon>Chelicerata</taxon>
        <taxon>Arachnida</taxon>
        <taxon>Pseudoscorpiones</taxon>
        <taxon>Cheliferoidea</taxon>
        <taxon>Chernetidae</taxon>
        <taxon>Cordylochernes</taxon>
    </lineage>
</organism>